<feature type="transmembrane region" description="Helical" evidence="7">
    <location>
        <begin position="430"/>
        <end position="451"/>
    </location>
</feature>
<feature type="compositionally biased region" description="Low complexity" evidence="8">
    <location>
        <begin position="1"/>
        <end position="22"/>
    </location>
</feature>
<feature type="domain" description="ABC transmembrane type-1" evidence="9">
    <location>
        <begin position="96"/>
        <end position="309"/>
    </location>
</feature>
<dbReference type="Gene3D" id="1.10.3720.10">
    <property type="entry name" value="MetI-like"/>
    <property type="match status" value="2"/>
</dbReference>
<dbReference type="GO" id="GO:0005886">
    <property type="term" value="C:plasma membrane"/>
    <property type="evidence" value="ECO:0007669"/>
    <property type="project" value="UniProtKB-SubCell"/>
</dbReference>
<feature type="region of interest" description="Disordered" evidence="8">
    <location>
        <begin position="1"/>
        <end position="26"/>
    </location>
</feature>
<evidence type="ECO:0000256" key="5">
    <source>
        <dbReference type="ARBA" id="ARBA00022989"/>
    </source>
</evidence>
<feature type="transmembrane region" description="Helical" evidence="7">
    <location>
        <begin position="36"/>
        <end position="57"/>
    </location>
</feature>
<evidence type="ECO:0000313" key="11">
    <source>
        <dbReference type="Proteomes" id="UP001157161"/>
    </source>
</evidence>
<evidence type="ECO:0000256" key="6">
    <source>
        <dbReference type="ARBA" id="ARBA00023136"/>
    </source>
</evidence>
<feature type="transmembrane region" description="Helical" evidence="7">
    <location>
        <begin position="288"/>
        <end position="313"/>
    </location>
</feature>
<evidence type="ECO:0000256" key="8">
    <source>
        <dbReference type="SAM" id="MobiDB-lite"/>
    </source>
</evidence>
<dbReference type="GO" id="GO:0055085">
    <property type="term" value="P:transmembrane transport"/>
    <property type="evidence" value="ECO:0007669"/>
    <property type="project" value="InterPro"/>
</dbReference>
<feature type="transmembrane region" description="Helical" evidence="7">
    <location>
        <begin position="569"/>
        <end position="588"/>
    </location>
</feature>
<gene>
    <name evidence="10" type="ORF">GCM10025875_05370</name>
</gene>
<feature type="transmembrane region" description="Helical" evidence="7">
    <location>
        <begin position="463"/>
        <end position="486"/>
    </location>
</feature>
<evidence type="ECO:0000256" key="7">
    <source>
        <dbReference type="RuleBase" id="RU363032"/>
    </source>
</evidence>
<reference evidence="10" key="2">
    <citation type="submission" date="2023-02" db="EMBL/GenBank/DDBJ databases">
        <authorList>
            <person name="Sun Q."/>
            <person name="Mori K."/>
        </authorList>
    </citation>
    <scope>NUCLEOTIDE SEQUENCE</scope>
    <source>
        <strain evidence="10">NBRC 112290</strain>
    </source>
</reference>
<comment type="similarity">
    <text evidence="7">Belongs to the binding-protein-dependent transport system permease family.</text>
</comment>
<feature type="transmembrane region" description="Helical" evidence="7">
    <location>
        <begin position="333"/>
        <end position="355"/>
    </location>
</feature>
<dbReference type="Pfam" id="PF00528">
    <property type="entry name" value="BPD_transp_1"/>
    <property type="match status" value="2"/>
</dbReference>
<feature type="transmembrane region" description="Helical" evidence="7">
    <location>
        <begin position="91"/>
        <end position="119"/>
    </location>
</feature>
<name>A0AA37USF5_9MICO</name>
<proteinExistence type="inferred from homology"/>
<comment type="subcellular location">
    <subcellularLocation>
        <location evidence="1 7">Cell membrane</location>
        <topology evidence="1 7">Multi-pass membrane protein</topology>
    </subcellularLocation>
</comment>
<evidence type="ECO:0000256" key="2">
    <source>
        <dbReference type="ARBA" id="ARBA00022448"/>
    </source>
</evidence>
<dbReference type="PROSITE" id="PS50928">
    <property type="entry name" value="ABC_TM1"/>
    <property type="match status" value="2"/>
</dbReference>
<dbReference type="SUPFAM" id="SSF161098">
    <property type="entry name" value="MetI-like"/>
    <property type="match status" value="2"/>
</dbReference>
<accession>A0AA37USF5</accession>
<dbReference type="InterPro" id="IPR035906">
    <property type="entry name" value="MetI-like_sf"/>
</dbReference>
<keyword evidence="4 7" id="KW-0812">Transmembrane</keyword>
<feature type="transmembrane region" description="Helical" evidence="7">
    <location>
        <begin position="507"/>
        <end position="532"/>
    </location>
</feature>
<evidence type="ECO:0000256" key="4">
    <source>
        <dbReference type="ARBA" id="ARBA00022692"/>
    </source>
</evidence>
<keyword evidence="6 7" id="KW-0472">Membrane</keyword>
<feature type="transmembrane region" description="Helical" evidence="7">
    <location>
        <begin position="230"/>
        <end position="252"/>
    </location>
</feature>
<feature type="transmembrane region" description="Helical" evidence="7">
    <location>
        <begin position="131"/>
        <end position="154"/>
    </location>
</feature>
<feature type="transmembrane region" description="Helical" evidence="7">
    <location>
        <begin position="185"/>
        <end position="209"/>
    </location>
</feature>
<keyword evidence="11" id="KW-1185">Reference proteome</keyword>
<protein>
    <recommendedName>
        <fullName evidence="9">ABC transmembrane type-1 domain-containing protein</fullName>
    </recommendedName>
</protein>
<dbReference type="EMBL" id="BSUM01000001">
    <property type="protein sequence ID" value="GMA30545.1"/>
    <property type="molecule type" value="Genomic_DNA"/>
</dbReference>
<dbReference type="PANTHER" id="PTHR43005:SF2">
    <property type="entry name" value="INTEGRAL MEMBRANE SUGAR TRANSPORT PROTEIN"/>
    <property type="match status" value="1"/>
</dbReference>
<keyword evidence="3" id="KW-1003">Cell membrane</keyword>
<evidence type="ECO:0000313" key="10">
    <source>
        <dbReference type="EMBL" id="GMA30545.1"/>
    </source>
</evidence>
<feature type="transmembrane region" description="Helical" evidence="7">
    <location>
        <begin position="399"/>
        <end position="418"/>
    </location>
</feature>
<dbReference type="InterPro" id="IPR000515">
    <property type="entry name" value="MetI-like"/>
</dbReference>
<keyword evidence="5 7" id="KW-1133">Transmembrane helix</keyword>
<reference evidence="10" key="1">
    <citation type="journal article" date="2014" name="Int. J. Syst. Evol. Microbiol.">
        <title>Complete genome sequence of Corynebacterium casei LMG S-19264T (=DSM 44701T), isolated from a smear-ripened cheese.</title>
        <authorList>
            <consortium name="US DOE Joint Genome Institute (JGI-PGF)"/>
            <person name="Walter F."/>
            <person name="Albersmeier A."/>
            <person name="Kalinowski J."/>
            <person name="Ruckert C."/>
        </authorList>
    </citation>
    <scope>NUCLEOTIDE SEQUENCE</scope>
    <source>
        <strain evidence="10">NBRC 112290</strain>
    </source>
</reference>
<evidence type="ECO:0000259" key="9">
    <source>
        <dbReference type="PROSITE" id="PS50928"/>
    </source>
</evidence>
<keyword evidence="2 7" id="KW-0813">Transport</keyword>
<sequence length="603" mass="64889">MSTVTKPAPRASSTPAAGAAPGKPRRSARRRAEARLGWLLAGPAFVVMLGVTLYPILQAVWESLFNYQLTAPDDRAFVGLNNYLVILTDGVFWQALLVTTVIMVVTVAVELVIGFGLALVMHRALKRLRGLLRTAILVPYGIITVVSAFAWFYAFDTSSGYVNAWFDWVPGIDPDLNWFAQTPTALFVIMASEIWKTTPFISLLLLAGLAQVPGDLEEAAKVDGAKPWQIFKRVIVPNMKAAIMVAVLFRALDAFRIFDNVFIMTNGAQGTEVLALLAYRTSIGQLQIGMGSAISVLLFLCVIAICFVAIKVFKVDLAGQTGGSDVLSTRQRLVWALGTIAVLVYALFPVVSIFATSFKPAGELTSGTFLPGSPTLANYEQILVGDAQELFLTALRNSIGISLIATVLASVLATLAAYAIARLDFPGKKLVLMTSLAVSIFPVISIVTPLFNLWRAVGLYDTWLGLIIPYMSLTLPISIWTLTAFFRQIPWELEQAAQVDGATAWQAFRRAIVPLAAPGVFTTALIAFFIAWNDFVYGISLTSTSAARPVPAALAFFTGASQFEAPTGAISAAAVIVTIPVVVLVLLFQRQIVSGLTQGAVKG</sequence>
<dbReference type="CDD" id="cd06261">
    <property type="entry name" value="TM_PBP2"/>
    <property type="match status" value="2"/>
</dbReference>
<feature type="domain" description="ABC transmembrane type-1" evidence="9">
    <location>
        <begin position="395"/>
        <end position="588"/>
    </location>
</feature>
<evidence type="ECO:0000256" key="1">
    <source>
        <dbReference type="ARBA" id="ARBA00004651"/>
    </source>
</evidence>
<organism evidence="10 11">
    <name type="scientific">Litorihabitans aurantiacus</name>
    <dbReference type="NCBI Taxonomy" id="1930061"/>
    <lineage>
        <taxon>Bacteria</taxon>
        <taxon>Bacillati</taxon>
        <taxon>Actinomycetota</taxon>
        <taxon>Actinomycetes</taxon>
        <taxon>Micrococcales</taxon>
        <taxon>Beutenbergiaceae</taxon>
        <taxon>Litorihabitans</taxon>
    </lineage>
</organism>
<comment type="caution">
    <text evidence="10">The sequence shown here is derived from an EMBL/GenBank/DDBJ whole genome shotgun (WGS) entry which is preliminary data.</text>
</comment>
<dbReference type="PANTHER" id="PTHR43005">
    <property type="entry name" value="BLR7065 PROTEIN"/>
    <property type="match status" value="1"/>
</dbReference>
<dbReference type="Proteomes" id="UP001157161">
    <property type="component" value="Unassembled WGS sequence"/>
</dbReference>
<evidence type="ECO:0000256" key="3">
    <source>
        <dbReference type="ARBA" id="ARBA00022475"/>
    </source>
</evidence>
<dbReference type="AlphaFoldDB" id="A0AA37USF5"/>